<keyword evidence="6 12" id="KW-0521">NADP</keyword>
<feature type="region of interest" description="Disordered" evidence="13">
    <location>
        <begin position="401"/>
        <end position="472"/>
    </location>
</feature>
<evidence type="ECO:0000256" key="4">
    <source>
        <dbReference type="ARBA" id="ARBA00022692"/>
    </source>
</evidence>
<evidence type="ECO:0000256" key="10">
    <source>
        <dbReference type="ARBA" id="ARBA00023180"/>
    </source>
</evidence>
<gene>
    <name evidence="15" type="ORF">BaRGS_00009107</name>
</gene>
<accession>A0ABD0LJT1</accession>
<dbReference type="Gene3D" id="3.90.770.10">
    <property type="entry name" value="3-hydroxy-3-methylglutaryl-coenzyme A Reductase, Chain A, domain 2"/>
    <property type="match status" value="1"/>
</dbReference>
<dbReference type="GO" id="GO:0004420">
    <property type="term" value="F:hydroxymethylglutaryl-CoA reductase (NADPH) activity"/>
    <property type="evidence" value="ECO:0007669"/>
    <property type="project" value="UniProtKB-EC"/>
</dbReference>
<dbReference type="SUPFAM" id="SSF56542">
    <property type="entry name" value="Substrate-binding domain of HMG-CoA reductase"/>
    <property type="match status" value="1"/>
</dbReference>
<sequence>MLSRLFRVHGHMCATHPWEVIITSLTITLCLVSMSVYTSHGIDKVCGWNYVCSNEEEVKSSDIIILAITRCLAVMYIYLQFRNLRRLGSKYLLGIAGVFTIFSSFVFSIALINLVGSDLRGLNEALPFFLLLVDLGKASALARFSLSSASQDEVQTNIARGMAVIGPSITLDAIVETLVIGVGTLSGVRQLETMCCFGCLSVIANYLAFLTFYPACLAIFLEVSRERNQGKPLKQLQQLAKILQIEEEEKKPNPVTQRVKIIMSAGLVLVHAHSRLVTEKTSGAGLEDVSPMGLVSPEHLTDRHVKPSISLWQFYVERMLTVNLDYTITMVLALALILKYVLFDNDVDQHLQGLLAKEEQEHRKALAAKDSGVSVTENGHAASVQCVQDMCKKSVSFVFSGKDSTDAPPESTNTTSTDSKRDSSTQTEARRSRSSVSFSLGDDDSSSSSDSEKDCEEKETQTDFDRAVNHKSAASLSDAEVTQLVEKKHIPFYKLEKSLGDYERGVSVRRQIVEAKLQTSAKLDQLPFSGYEYQFVDGACCENVVGYMPVPVGVAGPLLLDGKQFWVPMATTEGCLVASTHRGCRAVQMSNGISSSMFRDGMTRGPVVQFPSSQRASEALQWLEDSENFGMVKEWFDSTSRFARLKRLTVGLAGRQLYIRFVSLTGDAMGMNMLSKGSEKALHELQLVFPDMEIVSLSGNFCTDKKPAAINWIDGRGKSVVCEATIPGYVVSSVLKTTTAALVELNIKKNLEGSAMAGSIGGFNAHAANIVTAIYIATGQDPAQNITSSNCITQMSAVGPHGQDLSIICTMPSLELGTVGGGTVLPPQAACLEMLGVRGSNPESPGANAKQLARIICGTVLAGELSLMSALAAGHLVKSHLRHNRSSISLGLGPPRLTENNTNSTPGTCTSTSS</sequence>
<name>A0ABD0LJT1_9CAEN</name>
<dbReference type="PRINTS" id="PR00071">
    <property type="entry name" value="HMGCOARDTASE"/>
</dbReference>
<dbReference type="Gene3D" id="3.30.70.420">
    <property type="entry name" value="Hydroxymethylglutaryl-CoA reductase, class I/II, NAD/NADP-binding domain"/>
    <property type="match status" value="1"/>
</dbReference>
<dbReference type="FunFam" id="3.90.770.10:FF:000002">
    <property type="entry name" value="3-hydroxy-3-methylglutaryl coenzyme A reductase"/>
    <property type="match status" value="1"/>
</dbReference>
<dbReference type="AlphaFoldDB" id="A0ABD0LJT1"/>
<feature type="domain" description="SSD" evidence="14">
    <location>
        <begin position="62"/>
        <end position="219"/>
    </location>
</feature>
<feature type="transmembrane region" description="Helical" evidence="12">
    <location>
        <begin position="158"/>
        <end position="183"/>
    </location>
</feature>
<keyword evidence="9 12" id="KW-0472">Membrane</keyword>
<keyword evidence="10" id="KW-0325">Glycoprotein</keyword>
<dbReference type="EMBL" id="JACVVK020000042">
    <property type="protein sequence ID" value="KAK7499766.1"/>
    <property type="molecule type" value="Genomic_DNA"/>
</dbReference>
<dbReference type="Pfam" id="PF12349">
    <property type="entry name" value="Sterol-sensing"/>
    <property type="match status" value="1"/>
</dbReference>
<dbReference type="PROSITE" id="PS00318">
    <property type="entry name" value="HMG_COA_REDUCTASE_2"/>
    <property type="match status" value="1"/>
</dbReference>
<protein>
    <recommendedName>
        <fullName evidence="12">3-hydroxy-3-methylglutaryl coenzyme A reductase</fullName>
        <shortName evidence="12">HMG-CoA reductase</shortName>
        <ecNumber evidence="12">1.1.1.34</ecNumber>
    </recommendedName>
</protein>
<dbReference type="PROSITE" id="PS50065">
    <property type="entry name" value="HMG_COA_REDUCTASE_4"/>
    <property type="match status" value="1"/>
</dbReference>
<dbReference type="NCBIfam" id="TIGR00920">
    <property type="entry name" value="2A060605"/>
    <property type="match status" value="1"/>
</dbReference>
<evidence type="ECO:0000256" key="12">
    <source>
        <dbReference type="RuleBase" id="RU361219"/>
    </source>
</evidence>
<dbReference type="CDD" id="cd00643">
    <property type="entry name" value="HMG-CoA_reductase_classI"/>
    <property type="match status" value="1"/>
</dbReference>
<proteinExistence type="inferred from homology"/>
<dbReference type="InterPro" id="IPR002202">
    <property type="entry name" value="HMG_CoA_Rdtase"/>
</dbReference>
<dbReference type="InterPro" id="IPR000731">
    <property type="entry name" value="SSD"/>
</dbReference>
<dbReference type="InterPro" id="IPR023076">
    <property type="entry name" value="HMG_CoA_Rdtase_CS"/>
</dbReference>
<keyword evidence="4 12" id="KW-0812">Transmembrane</keyword>
<comment type="pathway">
    <text evidence="2 12">Metabolic intermediate biosynthesis; (R)-mevalonate biosynthesis; (R)-mevalonate from acetyl-CoA: step 3/3.</text>
</comment>
<reference evidence="15 16" key="1">
    <citation type="journal article" date="2023" name="Sci. Data">
        <title>Genome assembly of the Korean intertidal mud-creeper Batillaria attramentaria.</title>
        <authorList>
            <person name="Patra A.K."/>
            <person name="Ho P.T."/>
            <person name="Jun S."/>
            <person name="Lee S.J."/>
            <person name="Kim Y."/>
            <person name="Won Y.J."/>
        </authorList>
    </citation>
    <scope>NUCLEOTIDE SEQUENCE [LARGE SCALE GENOMIC DNA]</scope>
    <source>
        <strain evidence="15">Wonlab-2016</strain>
    </source>
</reference>
<feature type="transmembrane region" description="Helical" evidence="12">
    <location>
        <begin position="20"/>
        <end position="40"/>
    </location>
</feature>
<feature type="transmembrane region" description="Helical" evidence="12">
    <location>
        <begin position="203"/>
        <end position="221"/>
    </location>
</feature>
<feature type="compositionally biased region" description="Polar residues" evidence="13">
    <location>
        <begin position="898"/>
        <end position="914"/>
    </location>
</feature>
<evidence type="ECO:0000256" key="9">
    <source>
        <dbReference type="ARBA" id="ARBA00023136"/>
    </source>
</evidence>
<feature type="transmembrane region" description="Helical" evidence="12">
    <location>
        <begin position="91"/>
        <end position="114"/>
    </location>
</feature>
<keyword evidence="16" id="KW-1185">Reference proteome</keyword>
<evidence type="ECO:0000256" key="8">
    <source>
        <dbReference type="ARBA" id="ARBA00023002"/>
    </source>
</evidence>
<evidence type="ECO:0000256" key="11">
    <source>
        <dbReference type="ARBA" id="ARBA00049909"/>
    </source>
</evidence>
<comment type="subcellular location">
    <subcellularLocation>
        <location evidence="1 12">Endoplasmic reticulum membrane</location>
        <topology evidence="1 12">Multi-pass membrane protein</topology>
    </subcellularLocation>
</comment>
<dbReference type="PROSITE" id="PS01192">
    <property type="entry name" value="HMG_COA_REDUCTASE_3"/>
    <property type="match status" value="1"/>
</dbReference>
<dbReference type="SUPFAM" id="SSF55035">
    <property type="entry name" value="NAD-binding domain of HMG-CoA reductase"/>
    <property type="match status" value="1"/>
</dbReference>
<dbReference type="EC" id="1.1.1.34" evidence="12"/>
<dbReference type="PROSITE" id="PS00066">
    <property type="entry name" value="HMG_COA_REDUCTASE_1"/>
    <property type="match status" value="1"/>
</dbReference>
<dbReference type="InterPro" id="IPR004816">
    <property type="entry name" value="HMG_CoA_Rdtase_metazoan"/>
</dbReference>
<evidence type="ECO:0000256" key="13">
    <source>
        <dbReference type="SAM" id="MobiDB-lite"/>
    </source>
</evidence>
<feature type="compositionally biased region" description="Basic and acidic residues" evidence="13">
    <location>
        <begin position="418"/>
        <end position="431"/>
    </location>
</feature>
<organism evidence="15 16">
    <name type="scientific">Batillaria attramentaria</name>
    <dbReference type="NCBI Taxonomy" id="370345"/>
    <lineage>
        <taxon>Eukaryota</taxon>
        <taxon>Metazoa</taxon>
        <taxon>Spiralia</taxon>
        <taxon>Lophotrochozoa</taxon>
        <taxon>Mollusca</taxon>
        <taxon>Gastropoda</taxon>
        <taxon>Caenogastropoda</taxon>
        <taxon>Sorbeoconcha</taxon>
        <taxon>Cerithioidea</taxon>
        <taxon>Batillariidae</taxon>
        <taxon>Batillaria</taxon>
    </lineage>
</organism>
<dbReference type="InterPro" id="IPR004554">
    <property type="entry name" value="HMG_CoA_Rdtase_eu_arc"/>
</dbReference>
<evidence type="ECO:0000259" key="14">
    <source>
        <dbReference type="PROSITE" id="PS50156"/>
    </source>
</evidence>
<dbReference type="InterPro" id="IPR023282">
    <property type="entry name" value="HMG_CoA_Rdtase_N"/>
</dbReference>
<dbReference type="Gene3D" id="1.10.3270.10">
    <property type="entry name" value="HMGR, N-terminal domain"/>
    <property type="match status" value="1"/>
</dbReference>
<evidence type="ECO:0000256" key="7">
    <source>
        <dbReference type="ARBA" id="ARBA00022989"/>
    </source>
</evidence>
<evidence type="ECO:0000256" key="1">
    <source>
        <dbReference type="ARBA" id="ARBA00004477"/>
    </source>
</evidence>
<evidence type="ECO:0000313" key="15">
    <source>
        <dbReference type="EMBL" id="KAK7499766.1"/>
    </source>
</evidence>
<dbReference type="PANTHER" id="PTHR10572:SF24">
    <property type="entry name" value="3-HYDROXY-3-METHYLGLUTARYL-COENZYME A REDUCTASE"/>
    <property type="match status" value="1"/>
</dbReference>
<evidence type="ECO:0000256" key="2">
    <source>
        <dbReference type="ARBA" id="ARBA00005084"/>
    </source>
</evidence>
<dbReference type="PROSITE" id="PS50156">
    <property type="entry name" value="SSD"/>
    <property type="match status" value="1"/>
</dbReference>
<keyword evidence="5 12" id="KW-0256">Endoplasmic reticulum</keyword>
<comment type="similarity">
    <text evidence="3 12">Belongs to the HMG-CoA reductase family.</text>
</comment>
<evidence type="ECO:0000256" key="6">
    <source>
        <dbReference type="ARBA" id="ARBA00022857"/>
    </source>
</evidence>
<dbReference type="InterPro" id="IPR009023">
    <property type="entry name" value="HMG_CoA_Rdtase_NAD(P)-bd_sf"/>
</dbReference>
<dbReference type="GO" id="GO:0005789">
    <property type="term" value="C:endoplasmic reticulum membrane"/>
    <property type="evidence" value="ECO:0007669"/>
    <property type="project" value="UniProtKB-SubCell"/>
</dbReference>
<evidence type="ECO:0000313" key="16">
    <source>
        <dbReference type="Proteomes" id="UP001519460"/>
    </source>
</evidence>
<evidence type="ECO:0000256" key="5">
    <source>
        <dbReference type="ARBA" id="ARBA00022824"/>
    </source>
</evidence>
<comment type="catalytic activity">
    <reaction evidence="11">
        <text>(R)-mevalonate + 2 NADP(+) + CoA = (3S)-3-hydroxy-3-methylglutaryl-CoA + 2 NADPH + 2 H(+)</text>
        <dbReference type="Rhea" id="RHEA:15989"/>
        <dbReference type="ChEBI" id="CHEBI:15378"/>
        <dbReference type="ChEBI" id="CHEBI:36464"/>
        <dbReference type="ChEBI" id="CHEBI:43074"/>
        <dbReference type="ChEBI" id="CHEBI:57287"/>
        <dbReference type="ChEBI" id="CHEBI:57783"/>
        <dbReference type="ChEBI" id="CHEBI:58349"/>
        <dbReference type="EC" id="1.1.1.34"/>
    </reaction>
    <physiologicalReaction direction="right-to-left" evidence="11">
        <dbReference type="Rhea" id="RHEA:15991"/>
    </physiologicalReaction>
</comment>
<keyword evidence="8 12" id="KW-0560">Oxidoreductase</keyword>
<comment type="caution">
    <text evidence="15">The sequence shown here is derived from an EMBL/GenBank/DDBJ whole genome shotgun (WGS) entry which is preliminary data.</text>
</comment>
<dbReference type="SUPFAM" id="SSF82866">
    <property type="entry name" value="Multidrug efflux transporter AcrB transmembrane domain"/>
    <property type="match status" value="1"/>
</dbReference>
<dbReference type="InterPro" id="IPR053958">
    <property type="entry name" value="HMGCR/SNAP/NPC1-like_SSD"/>
</dbReference>
<dbReference type="Proteomes" id="UP001519460">
    <property type="component" value="Unassembled WGS sequence"/>
</dbReference>
<dbReference type="FunFam" id="1.10.3270.10:FF:000001">
    <property type="entry name" value="3-hydroxy-3-methylglutaryl coenzyme A reductase"/>
    <property type="match status" value="1"/>
</dbReference>
<feature type="compositionally biased region" description="Basic and acidic residues" evidence="13">
    <location>
        <begin position="450"/>
        <end position="468"/>
    </location>
</feature>
<dbReference type="InterPro" id="IPR009029">
    <property type="entry name" value="HMG_CoA_Rdtase_sub-bd_dom_sf"/>
</dbReference>
<dbReference type="NCBIfam" id="TIGR00533">
    <property type="entry name" value="HMG_CoA_R_NADP"/>
    <property type="match status" value="1"/>
</dbReference>
<feature type="transmembrane region" description="Helical" evidence="12">
    <location>
        <begin position="60"/>
        <end position="79"/>
    </location>
</feature>
<dbReference type="PANTHER" id="PTHR10572">
    <property type="entry name" value="3-HYDROXY-3-METHYLGLUTARYL-COENZYME A REDUCTASE"/>
    <property type="match status" value="1"/>
</dbReference>
<keyword evidence="7 12" id="KW-1133">Transmembrane helix</keyword>
<dbReference type="InterPro" id="IPR023074">
    <property type="entry name" value="HMG_CoA_Rdtase_cat_sf"/>
</dbReference>
<evidence type="ECO:0000256" key="3">
    <source>
        <dbReference type="ARBA" id="ARBA00007661"/>
    </source>
</evidence>
<dbReference type="Pfam" id="PF00368">
    <property type="entry name" value="HMG-CoA_red"/>
    <property type="match status" value="1"/>
</dbReference>
<dbReference type="FunFam" id="3.30.70.420:FF:000001">
    <property type="entry name" value="3-hydroxy-3-methylglutaryl coenzyme A reductase"/>
    <property type="match status" value="1"/>
</dbReference>
<feature type="region of interest" description="Disordered" evidence="13">
    <location>
        <begin position="887"/>
        <end position="914"/>
    </location>
</feature>